<comment type="caution">
    <text evidence="3">The sequence shown here is derived from an EMBL/GenBank/DDBJ whole genome shotgun (WGS) entry which is preliminary data.</text>
</comment>
<dbReference type="Proteomes" id="UP000279859">
    <property type="component" value="Unassembled WGS sequence"/>
</dbReference>
<organism evidence="3 4">
    <name type="scientific">Cryobacterium tepidiphilum</name>
    <dbReference type="NCBI Taxonomy" id="2486026"/>
    <lineage>
        <taxon>Bacteria</taxon>
        <taxon>Bacillati</taxon>
        <taxon>Actinomycetota</taxon>
        <taxon>Actinomycetes</taxon>
        <taxon>Micrococcales</taxon>
        <taxon>Microbacteriaceae</taxon>
        <taxon>Cryobacterium</taxon>
    </lineage>
</organism>
<dbReference type="SUPFAM" id="SSF53756">
    <property type="entry name" value="UDP-Glycosyltransferase/glycogen phosphorylase"/>
    <property type="match status" value="1"/>
</dbReference>
<reference evidence="3 4" key="1">
    <citation type="submission" date="2018-11" db="EMBL/GenBank/DDBJ databases">
        <title>Cryobacterium sp. nov., isolated from rhizosphere soil of lettuce.</title>
        <authorList>
            <person name="Wang Y."/>
        </authorList>
    </citation>
    <scope>NUCLEOTIDE SEQUENCE [LARGE SCALE GENOMIC DNA]</scope>
    <source>
        <strain evidence="3 4">NEAU-85</strain>
    </source>
</reference>
<dbReference type="EMBL" id="RDSR01000006">
    <property type="protein sequence ID" value="RNE64046.1"/>
    <property type="molecule type" value="Genomic_DNA"/>
</dbReference>
<protein>
    <submittedName>
        <fullName evidence="3">Glycosyltransferase</fullName>
    </submittedName>
</protein>
<evidence type="ECO:0000256" key="1">
    <source>
        <dbReference type="ARBA" id="ARBA00022679"/>
    </source>
</evidence>
<keyword evidence="4" id="KW-1185">Reference proteome</keyword>
<dbReference type="Pfam" id="PF00534">
    <property type="entry name" value="Glycos_transf_1"/>
    <property type="match status" value="1"/>
</dbReference>
<proteinExistence type="predicted"/>
<evidence type="ECO:0000259" key="2">
    <source>
        <dbReference type="Pfam" id="PF00534"/>
    </source>
</evidence>
<dbReference type="PANTHER" id="PTHR12526:SF630">
    <property type="entry name" value="GLYCOSYLTRANSFERASE"/>
    <property type="match status" value="1"/>
</dbReference>
<sequence>MSVAPPSEPSPASLTLPPVRHLALEWWIPDDFGGMTTALLRRSRAFVTLGGATVDVLTLDPGRDYGVIVERLRERGGVIPGIRILNLWDDLAARHDLPGSPAEQAADDDGPVAGDELVPQLVAGAVRTLTRFASDCRTVLQVDHLRPDGSLLVRDRRDTAARGTLGGRRVTLFDHDGHPVMSWKKIWSLYAYWLDLLVGDEPAIAVIDSKVTARFAATYRRPNVATVHVIHSSHLAGTERPYGPLLHHRENTVRRLHDFDAVVVLTDRQRDDLQTLLGPAPNLATIPNSIALAEAPADSAPRAATAGIMLASLEEMKRIEHAIRAVAAASRQTPGLSLRIFGHGPRRALLQAEIDACGAAGSIELSGYDPHARDRFAEASFTLLTSEFEGFGLVLVEAMAAGCIPIAYDVPYGPADIIEHGVNGFLVPAGDEAALADAIARFVETDAETVAAMRARAIETARRYSDARVTGLWAALETHVLEGKMVRPVAFGLAGVQRTVVPRRGGLRVTMTFEVQRSTVAPSAVSIAVGRAQPPMEVRQPASFHRRLLKRDFEARVDFTPEQVGWMGDPATLDVALTVTIGGTTKRAEISAP</sequence>
<feature type="domain" description="Glycosyl transferase family 1" evidence="2">
    <location>
        <begin position="308"/>
        <end position="462"/>
    </location>
</feature>
<keyword evidence="1 3" id="KW-0808">Transferase</keyword>
<gene>
    <name evidence="3" type="ORF">EEJ31_05640</name>
</gene>
<dbReference type="Gene3D" id="3.40.50.2000">
    <property type="entry name" value="Glycogen Phosphorylase B"/>
    <property type="match status" value="3"/>
</dbReference>
<dbReference type="InterPro" id="IPR001296">
    <property type="entry name" value="Glyco_trans_1"/>
</dbReference>
<dbReference type="AlphaFoldDB" id="A0A3M8LEY0"/>
<name>A0A3M8LEY0_9MICO</name>
<accession>A0A3M8LEY0</accession>
<dbReference type="PANTHER" id="PTHR12526">
    <property type="entry name" value="GLYCOSYLTRANSFERASE"/>
    <property type="match status" value="1"/>
</dbReference>
<evidence type="ECO:0000313" key="4">
    <source>
        <dbReference type="Proteomes" id="UP000279859"/>
    </source>
</evidence>
<evidence type="ECO:0000313" key="3">
    <source>
        <dbReference type="EMBL" id="RNE64046.1"/>
    </source>
</evidence>
<dbReference type="GO" id="GO:0016757">
    <property type="term" value="F:glycosyltransferase activity"/>
    <property type="evidence" value="ECO:0007669"/>
    <property type="project" value="InterPro"/>
</dbReference>